<gene>
    <name evidence="2" type="ORF">CBP51_16935</name>
</gene>
<dbReference type="GO" id="GO:0003676">
    <property type="term" value="F:nucleic acid binding"/>
    <property type="evidence" value="ECO:0007669"/>
    <property type="project" value="InterPro"/>
</dbReference>
<dbReference type="InterPro" id="IPR012337">
    <property type="entry name" value="RNaseH-like_sf"/>
</dbReference>
<keyword evidence="3" id="KW-1185">Reference proteome</keyword>
<dbReference type="GO" id="GO:0015074">
    <property type="term" value="P:DNA integration"/>
    <property type="evidence" value="ECO:0007669"/>
    <property type="project" value="InterPro"/>
</dbReference>
<proteinExistence type="predicted"/>
<feature type="domain" description="Integrase catalytic" evidence="1">
    <location>
        <begin position="149"/>
        <end position="350"/>
    </location>
</feature>
<dbReference type="Proteomes" id="UP000216101">
    <property type="component" value="Unassembled WGS sequence"/>
</dbReference>
<organism evidence="2 3">
    <name type="scientific">Cellvibrio mixtus</name>
    <dbReference type="NCBI Taxonomy" id="39650"/>
    <lineage>
        <taxon>Bacteria</taxon>
        <taxon>Pseudomonadati</taxon>
        <taxon>Pseudomonadota</taxon>
        <taxon>Gammaproteobacteria</taxon>
        <taxon>Cellvibrionales</taxon>
        <taxon>Cellvibrionaceae</taxon>
        <taxon>Cellvibrio</taxon>
    </lineage>
</organism>
<dbReference type="InterPro" id="IPR036397">
    <property type="entry name" value="RNaseH_sf"/>
</dbReference>
<sequence length="588" mass="66084">MNPAMIEALQSVARAAEAARHGQKNAVYQQAAEHMGMSLATLRRKLKEVVIVKTRKQRSDAGTSSLSFDEAKIISAYMVESARKNEKRLASVKSALEVLRANNEIRAECVDKNTGEVRLMSVDAVSRALYKFRLHPEQLNKPTAKMTMASLHPNHVWQIDPSLCVLYYLPTKKGEALQVMSEKEFYKNKPENIIRVEKERVWRYVISDHASGWIYVHYVPGAETGKNLVDSFIAATQKRHPKDPVHGIPTMVMVDPGSANTGAVFKNLCEALSIHLQVNQPGQPWAKGQVEKANDIVECEFEHRIKMMDKPPTCIEELNVSGWAWMRWYNSTQVHSRTKETRYSAWARITEAQLIIAPPAAVMRELSYSAPEPRVVTAQLTIDFKGKEYSVKAVPGVEVKERVLVTINPWRDDGSIQLITADSDGKKIIHVIEPIKKDDFGFPMDAPVFGEDYKRHADSATDKNRKAVERLVMEADTDEEAKANRKSKKVPFGGRIDPMKNITDTALVDYLPKRGTASDVVAPTMEFKPLTHAAAAKKLIAKMGNTWKGSDHFAWLKQRYPDGVPEDELDGIVQQLQQVQAAPLRLIK</sequence>
<dbReference type="SUPFAM" id="SSF53098">
    <property type="entry name" value="Ribonuclease H-like"/>
    <property type="match status" value="1"/>
</dbReference>
<dbReference type="EMBL" id="NHNI01000002">
    <property type="protein sequence ID" value="OZY84846.1"/>
    <property type="molecule type" value="Genomic_DNA"/>
</dbReference>
<dbReference type="InterPro" id="IPR001584">
    <property type="entry name" value="Integrase_cat-core"/>
</dbReference>
<name>A0A266Q5E7_9GAMM</name>
<evidence type="ECO:0000259" key="1">
    <source>
        <dbReference type="PROSITE" id="PS50994"/>
    </source>
</evidence>
<dbReference type="Gene3D" id="3.30.420.10">
    <property type="entry name" value="Ribonuclease H-like superfamily/Ribonuclease H"/>
    <property type="match status" value="1"/>
</dbReference>
<dbReference type="PANTHER" id="PTHR35004:SF7">
    <property type="entry name" value="INTEGRASE PROTEIN"/>
    <property type="match status" value="1"/>
</dbReference>
<evidence type="ECO:0000313" key="3">
    <source>
        <dbReference type="Proteomes" id="UP000216101"/>
    </source>
</evidence>
<dbReference type="PROSITE" id="PS50994">
    <property type="entry name" value="INTEGRASE"/>
    <property type="match status" value="1"/>
</dbReference>
<protein>
    <recommendedName>
        <fullName evidence="1">Integrase catalytic domain-containing protein</fullName>
    </recommendedName>
</protein>
<reference evidence="3" key="1">
    <citation type="submission" date="2017-05" db="EMBL/GenBank/DDBJ databases">
        <authorList>
            <person name="Barney B.M."/>
        </authorList>
    </citation>
    <scope>NUCLEOTIDE SEQUENCE [LARGE SCALE GENOMIC DNA]</scope>
    <source>
        <strain evidence="3">PSBB022</strain>
    </source>
</reference>
<dbReference type="PANTHER" id="PTHR35004">
    <property type="entry name" value="TRANSPOSASE RV3428C-RELATED"/>
    <property type="match status" value="1"/>
</dbReference>
<dbReference type="AlphaFoldDB" id="A0A266Q5E7"/>
<comment type="caution">
    <text evidence="2">The sequence shown here is derived from an EMBL/GenBank/DDBJ whole genome shotgun (WGS) entry which is preliminary data.</text>
</comment>
<accession>A0A266Q5E7</accession>
<evidence type="ECO:0000313" key="2">
    <source>
        <dbReference type="EMBL" id="OZY84846.1"/>
    </source>
</evidence>